<reference evidence="2 3" key="1">
    <citation type="submission" date="2018-06" db="EMBL/GenBank/DDBJ databases">
        <title>Genome Sequence of the Brown Rot Fungal Pathogen Monilinia fructigena.</title>
        <authorList>
            <person name="Landi L."/>
            <person name="De Miccolis Angelini R.M."/>
            <person name="Pollastro S."/>
            <person name="Abate D."/>
            <person name="Faretra F."/>
            <person name="Romanazzi G."/>
        </authorList>
    </citation>
    <scope>NUCLEOTIDE SEQUENCE [LARGE SCALE GENOMIC DNA]</scope>
    <source>
        <strain evidence="2 3">Mfrg269</strain>
    </source>
</reference>
<sequence>MATKMVEEDPGHQSAISEKISKSDDSGNTIMTGTDDSWPFSDATDGSFRVSWLAELFGRLGIADIIASASLENENQEDLKERKFITRTEPRAFSSSYNGPPACPELKTAQQHSFTRNFSSQDHNPGFYQSFWIPLSEIDVFPMSGTLMAVARRVGLNHSTQ</sequence>
<feature type="region of interest" description="Disordered" evidence="1">
    <location>
        <begin position="1"/>
        <end position="37"/>
    </location>
</feature>
<feature type="compositionally biased region" description="Polar residues" evidence="1">
    <location>
        <begin position="26"/>
        <end position="35"/>
    </location>
</feature>
<keyword evidence="3" id="KW-1185">Reference proteome</keyword>
<dbReference type="EMBL" id="QKRW01000026">
    <property type="protein sequence ID" value="RAL62206.1"/>
    <property type="molecule type" value="Genomic_DNA"/>
</dbReference>
<protein>
    <submittedName>
        <fullName evidence="2">Uncharacterized protein</fullName>
    </submittedName>
</protein>
<dbReference type="AlphaFoldDB" id="A0A395IQ37"/>
<comment type="caution">
    <text evidence="2">The sequence shown here is derived from an EMBL/GenBank/DDBJ whole genome shotgun (WGS) entry which is preliminary data.</text>
</comment>
<organism evidence="2 3">
    <name type="scientific">Monilinia fructigena</name>
    <dbReference type="NCBI Taxonomy" id="38457"/>
    <lineage>
        <taxon>Eukaryota</taxon>
        <taxon>Fungi</taxon>
        <taxon>Dikarya</taxon>
        <taxon>Ascomycota</taxon>
        <taxon>Pezizomycotina</taxon>
        <taxon>Leotiomycetes</taxon>
        <taxon>Helotiales</taxon>
        <taxon>Sclerotiniaceae</taxon>
        <taxon>Monilinia</taxon>
    </lineage>
</organism>
<dbReference type="Proteomes" id="UP000249056">
    <property type="component" value="Unassembled WGS sequence"/>
</dbReference>
<evidence type="ECO:0000256" key="1">
    <source>
        <dbReference type="SAM" id="MobiDB-lite"/>
    </source>
</evidence>
<feature type="compositionally biased region" description="Basic and acidic residues" evidence="1">
    <location>
        <begin position="1"/>
        <end position="11"/>
    </location>
</feature>
<dbReference type="OrthoDB" id="3521172at2759"/>
<evidence type="ECO:0000313" key="2">
    <source>
        <dbReference type="EMBL" id="RAL62206.1"/>
    </source>
</evidence>
<accession>A0A395IQ37</accession>
<name>A0A395IQ37_9HELO</name>
<proteinExistence type="predicted"/>
<gene>
    <name evidence="2" type="ORF">DID88_002690</name>
</gene>
<evidence type="ECO:0000313" key="3">
    <source>
        <dbReference type="Proteomes" id="UP000249056"/>
    </source>
</evidence>